<proteinExistence type="inferred from homology"/>
<dbReference type="AlphaFoldDB" id="A0A4E0RD49"/>
<gene>
    <name evidence="4" type="ORF">D915_004677</name>
</gene>
<comment type="similarity">
    <text evidence="1">Belongs to the PUR DNA-binding protein family.</text>
</comment>
<evidence type="ECO:0000313" key="4">
    <source>
        <dbReference type="EMBL" id="THD24505.1"/>
    </source>
</evidence>
<dbReference type="Proteomes" id="UP000230066">
    <property type="component" value="Unassembled WGS sequence"/>
</dbReference>
<feature type="region of interest" description="Disordered" evidence="3">
    <location>
        <begin position="362"/>
        <end position="545"/>
    </location>
</feature>
<dbReference type="GO" id="GO:0032422">
    <property type="term" value="F:purine-rich negative regulatory element binding"/>
    <property type="evidence" value="ECO:0007669"/>
    <property type="project" value="InterPro"/>
</dbReference>
<evidence type="ECO:0000313" key="5">
    <source>
        <dbReference type="Proteomes" id="UP000230066"/>
    </source>
</evidence>
<feature type="region of interest" description="Disordered" evidence="3">
    <location>
        <begin position="1"/>
        <end position="26"/>
    </location>
</feature>
<feature type="compositionally biased region" description="Basic and acidic residues" evidence="3">
    <location>
        <begin position="445"/>
        <end position="454"/>
    </location>
</feature>
<dbReference type="Gene3D" id="3.10.450.700">
    <property type="match status" value="1"/>
</dbReference>
<feature type="compositionally biased region" description="Gly residues" evidence="3">
    <location>
        <begin position="463"/>
        <end position="478"/>
    </location>
</feature>
<feature type="compositionally biased region" description="Polar residues" evidence="3">
    <location>
        <begin position="234"/>
        <end position="247"/>
    </location>
</feature>
<feature type="region of interest" description="Disordered" evidence="3">
    <location>
        <begin position="112"/>
        <end position="170"/>
    </location>
</feature>
<evidence type="ECO:0000256" key="2">
    <source>
        <dbReference type="ARBA" id="ARBA00023125"/>
    </source>
</evidence>
<protein>
    <recommendedName>
        <fullName evidence="6">PUR alpha beta gamma DNA RNA binding</fullName>
    </recommendedName>
</protein>
<organism evidence="4 5">
    <name type="scientific">Fasciola hepatica</name>
    <name type="common">Liver fluke</name>
    <dbReference type="NCBI Taxonomy" id="6192"/>
    <lineage>
        <taxon>Eukaryota</taxon>
        <taxon>Metazoa</taxon>
        <taxon>Spiralia</taxon>
        <taxon>Lophotrochozoa</taxon>
        <taxon>Platyhelminthes</taxon>
        <taxon>Trematoda</taxon>
        <taxon>Digenea</taxon>
        <taxon>Plagiorchiida</taxon>
        <taxon>Echinostomata</taxon>
        <taxon>Echinostomatoidea</taxon>
        <taxon>Fasciolidae</taxon>
        <taxon>Fasciola</taxon>
    </lineage>
</organism>
<sequence>MLVRPPVARNSRNPGRRPLPSRVPMNDLNRPLLRQFVRNRRSDPRYESYVLEVREGPAVNGNTNAAAGKSIPQPWVTVRDSSSGNQSIGLPVSICDTLLKHLLTCVVTDDSGPADQSAELESPHESPSPTDEAPATSPARASGDAKSPGDEAISEEASLPKTSPSRLTQHKQFQLNRLNPIRIVCETTGCILEIITRDPNAKKSSGTSEDTEQIASVDPSQRWIVSIPVKETNVEPSSESKTTNTTAAKRRHPWETRGFIELHETLMAQLCVFLADVVTRYLTLNPVPEVRSLYSASGGRRFFFDLRDTRWGKRLHISQVTDLHRNVIGIPLETLVSFRARIDAVIQGLRLEDQHTLRSEIYPSLGDRAGSRNPQRGATSPHDRSDEAGESADNASGGRKSTSLSGRRPEGSGGPGRLRGRRRRMGNFSGNGPPAAAPTSQSADAGEHVPEGGVRRGPQGTNSAGGGIAGPGRPGQWGPGVRVRRFGRRARNPRPMTNNTTKARRESGTGEAEATEDVASEAPVQNEREQALDSAHVTPVAEASA</sequence>
<dbReference type="EMBL" id="JXXN02001565">
    <property type="protein sequence ID" value="THD24505.1"/>
    <property type="molecule type" value="Genomic_DNA"/>
</dbReference>
<keyword evidence="5" id="KW-1185">Reference proteome</keyword>
<reference evidence="4" key="1">
    <citation type="submission" date="2019-03" db="EMBL/GenBank/DDBJ databases">
        <title>Improved annotation for the trematode Fasciola hepatica.</title>
        <authorList>
            <person name="Choi Y.-J."/>
            <person name="Martin J."/>
            <person name="Mitreva M."/>
        </authorList>
    </citation>
    <scope>NUCLEOTIDE SEQUENCE [LARGE SCALE GENOMIC DNA]</scope>
</reference>
<accession>A0A4E0RD49</accession>
<comment type="caution">
    <text evidence="4">The sequence shown here is derived from an EMBL/GenBank/DDBJ whole genome shotgun (WGS) entry which is preliminary data.</text>
</comment>
<evidence type="ECO:0008006" key="6">
    <source>
        <dbReference type="Google" id="ProtNLM"/>
    </source>
</evidence>
<feature type="compositionally biased region" description="Basic residues" evidence="3">
    <location>
        <begin position="482"/>
        <end position="492"/>
    </location>
</feature>
<feature type="compositionally biased region" description="Polar residues" evidence="3">
    <location>
        <begin position="160"/>
        <end position="170"/>
    </location>
</feature>
<name>A0A4E0RD49_FASHE</name>
<dbReference type="InterPro" id="IPR006628">
    <property type="entry name" value="PUR-bd_fam"/>
</dbReference>
<dbReference type="Pfam" id="PF04845">
    <property type="entry name" value="PurA"/>
    <property type="match status" value="1"/>
</dbReference>
<evidence type="ECO:0000256" key="1">
    <source>
        <dbReference type="ARBA" id="ARBA00009251"/>
    </source>
</evidence>
<feature type="region of interest" description="Disordered" evidence="3">
    <location>
        <begin position="231"/>
        <end position="250"/>
    </location>
</feature>
<dbReference type="GO" id="GO:0000977">
    <property type="term" value="F:RNA polymerase II transcription regulatory region sequence-specific DNA binding"/>
    <property type="evidence" value="ECO:0007669"/>
    <property type="project" value="InterPro"/>
</dbReference>
<evidence type="ECO:0000256" key="3">
    <source>
        <dbReference type="SAM" id="MobiDB-lite"/>
    </source>
</evidence>
<keyword evidence="2" id="KW-0238">DNA-binding</keyword>